<feature type="region of interest" description="Disordered" evidence="1">
    <location>
        <begin position="34"/>
        <end position="91"/>
    </location>
</feature>
<accession>A0ABD1ZAM5</accession>
<gene>
    <name evidence="2" type="ORF">R1flu_012452</name>
</gene>
<evidence type="ECO:0000313" key="2">
    <source>
        <dbReference type="EMBL" id="KAL2644865.1"/>
    </source>
</evidence>
<proteinExistence type="predicted"/>
<comment type="caution">
    <text evidence="2">The sequence shown here is derived from an EMBL/GenBank/DDBJ whole genome shotgun (WGS) entry which is preliminary data.</text>
</comment>
<dbReference type="Proteomes" id="UP001605036">
    <property type="component" value="Unassembled WGS sequence"/>
</dbReference>
<evidence type="ECO:0000256" key="1">
    <source>
        <dbReference type="SAM" id="MobiDB-lite"/>
    </source>
</evidence>
<feature type="region of interest" description="Disordered" evidence="1">
    <location>
        <begin position="1"/>
        <end position="21"/>
    </location>
</feature>
<feature type="compositionally biased region" description="Basic and acidic residues" evidence="1">
    <location>
        <begin position="38"/>
        <end position="64"/>
    </location>
</feature>
<evidence type="ECO:0000313" key="3">
    <source>
        <dbReference type="Proteomes" id="UP001605036"/>
    </source>
</evidence>
<organism evidence="2 3">
    <name type="scientific">Riccia fluitans</name>
    <dbReference type="NCBI Taxonomy" id="41844"/>
    <lineage>
        <taxon>Eukaryota</taxon>
        <taxon>Viridiplantae</taxon>
        <taxon>Streptophyta</taxon>
        <taxon>Embryophyta</taxon>
        <taxon>Marchantiophyta</taxon>
        <taxon>Marchantiopsida</taxon>
        <taxon>Marchantiidae</taxon>
        <taxon>Marchantiales</taxon>
        <taxon>Ricciaceae</taxon>
        <taxon>Riccia</taxon>
    </lineage>
</organism>
<dbReference type="EMBL" id="JBHFFA010000002">
    <property type="protein sequence ID" value="KAL2644865.1"/>
    <property type="molecule type" value="Genomic_DNA"/>
</dbReference>
<dbReference type="AlphaFoldDB" id="A0ABD1ZAM5"/>
<keyword evidence="3" id="KW-1185">Reference proteome</keyword>
<sequence>MARAGHAGRGQKCLQARNEPSRAFMERAIHQFELATDVESHERSDKKQPEHKEKGNAKDQRNECKTTNNGSRNEACRGRNMSRSDKIVDTDYPTSSRLQVLREGSTLTESSYPIGHLTIQRVSVLRGGREDPQNYGSKVRSLRPRSNSRWALRISRGIWRLASGRVGSAQ</sequence>
<feature type="compositionally biased region" description="Basic and acidic residues" evidence="1">
    <location>
        <begin position="74"/>
        <end position="89"/>
    </location>
</feature>
<name>A0ABD1ZAM5_9MARC</name>
<protein>
    <submittedName>
        <fullName evidence="2">Uncharacterized protein</fullName>
    </submittedName>
</protein>
<reference evidence="2 3" key="1">
    <citation type="submission" date="2024-09" db="EMBL/GenBank/DDBJ databases">
        <title>Chromosome-scale assembly of Riccia fluitans.</title>
        <authorList>
            <person name="Paukszto L."/>
            <person name="Sawicki J."/>
            <person name="Karawczyk K."/>
            <person name="Piernik-Szablinska J."/>
            <person name="Szczecinska M."/>
            <person name="Mazdziarz M."/>
        </authorList>
    </citation>
    <scope>NUCLEOTIDE SEQUENCE [LARGE SCALE GENOMIC DNA]</scope>
    <source>
        <strain evidence="2">Rf_01</strain>
        <tissue evidence="2">Aerial parts of the thallus</tissue>
    </source>
</reference>